<accession>A0A8H4IIN4</accession>
<dbReference type="PANTHER" id="PTHR23321">
    <property type="entry name" value="RIBOSOMAL PROTEIN S15, BACTERIAL AND ORGANELLAR"/>
    <property type="match status" value="1"/>
</dbReference>
<dbReference type="InterPro" id="IPR005290">
    <property type="entry name" value="Ribosomal_uS15_bac-type"/>
</dbReference>
<keyword evidence="3" id="KW-0687">Ribonucleoprotein</keyword>
<feature type="compositionally biased region" description="Low complexity" evidence="4">
    <location>
        <begin position="13"/>
        <end position="26"/>
    </location>
</feature>
<dbReference type="PANTHER" id="PTHR23321:SF26">
    <property type="entry name" value="SMALL RIBOSOMAL SUBUNIT PROTEIN US15M"/>
    <property type="match status" value="1"/>
</dbReference>
<dbReference type="SMART" id="SM01387">
    <property type="entry name" value="Ribosomal_S15"/>
    <property type="match status" value="1"/>
</dbReference>
<sequence>MPPRISLPLRLRAASTAPVPSTASSALRAFSTTPVNCTTTKEQRRRQQDPYAQAQARARKAANLSRQAVLNEQRKQGLGDPVRGITTPFVQSFDTGLPEQARPTDADISKTTADPTKTPDGPDATSENYLNHFLRPDEVKEQLKVSERLASPSKVADDLPESAREQSHLVDKFKTRAEVEQQSAAAAAAIQRITSLSNGNSKDRTRVNVQRCIETFGRHKTDMALPPRATAAGIEKAENVPQNWEGPRPVNPDAYNRAGPDTGSSEVQIAILTAKIRTLANFLETRGKNDKVNKRNLRLLVHKRQKLLRYLREKERGGPRWQNLIEKLGLTEGTWKGEISL</sequence>
<dbReference type="EMBL" id="WWBZ02000040">
    <property type="protein sequence ID" value="KAF4305415.1"/>
    <property type="molecule type" value="Genomic_DNA"/>
</dbReference>
<dbReference type="InterPro" id="IPR009068">
    <property type="entry name" value="uS15_NS1_RNA-bd_sf"/>
</dbReference>
<feature type="compositionally biased region" description="Polar residues" evidence="4">
    <location>
        <begin position="30"/>
        <end position="40"/>
    </location>
</feature>
<dbReference type="Gene3D" id="1.10.287.10">
    <property type="entry name" value="S15/NS1, RNA-binding"/>
    <property type="match status" value="1"/>
</dbReference>
<dbReference type="Pfam" id="PF00312">
    <property type="entry name" value="Ribosomal_S15"/>
    <property type="match status" value="1"/>
</dbReference>
<evidence type="ECO:0000256" key="1">
    <source>
        <dbReference type="ARBA" id="ARBA00008434"/>
    </source>
</evidence>
<evidence type="ECO:0000256" key="2">
    <source>
        <dbReference type="ARBA" id="ARBA00022980"/>
    </source>
</evidence>
<dbReference type="GO" id="GO:1990904">
    <property type="term" value="C:ribonucleoprotein complex"/>
    <property type="evidence" value="ECO:0007669"/>
    <property type="project" value="UniProtKB-KW"/>
</dbReference>
<dbReference type="GO" id="GO:0003735">
    <property type="term" value="F:structural constituent of ribosome"/>
    <property type="evidence" value="ECO:0007669"/>
    <property type="project" value="InterPro"/>
</dbReference>
<evidence type="ECO:0000313" key="7">
    <source>
        <dbReference type="Proteomes" id="UP000572817"/>
    </source>
</evidence>
<evidence type="ECO:0000313" key="6">
    <source>
        <dbReference type="EMBL" id="KAF4305415.1"/>
    </source>
</evidence>
<organism evidence="5 7">
    <name type="scientific">Botryosphaeria dothidea</name>
    <dbReference type="NCBI Taxonomy" id="55169"/>
    <lineage>
        <taxon>Eukaryota</taxon>
        <taxon>Fungi</taxon>
        <taxon>Dikarya</taxon>
        <taxon>Ascomycota</taxon>
        <taxon>Pezizomycotina</taxon>
        <taxon>Dothideomycetes</taxon>
        <taxon>Dothideomycetes incertae sedis</taxon>
        <taxon>Botryosphaeriales</taxon>
        <taxon>Botryosphaeriaceae</taxon>
        <taxon>Botryosphaeria</taxon>
    </lineage>
</organism>
<feature type="region of interest" description="Disordered" evidence="4">
    <location>
        <begin position="147"/>
        <end position="167"/>
    </location>
</feature>
<dbReference type="NCBIfam" id="TIGR00952">
    <property type="entry name" value="S15_bact"/>
    <property type="match status" value="1"/>
</dbReference>
<comment type="similarity">
    <text evidence="1">Belongs to the universal ribosomal protein uS15 family.</text>
</comment>
<evidence type="ECO:0000313" key="5">
    <source>
        <dbReference type="EMBL" id="KAF4301484.1"/>
    </source>
</evidence>
<evidence type="ECO:0000256" key="3">
    <source>
        <dbReference type="ARBA" id="ARBA00023274"/>
    </source>
</evidence>
<reference evidence="5 7" key="1">
    <citation type="submission" date="2020-04" db="EMBL/GenBank/DDBJ databases">
        <title>Genome Assembly and Annotation of Botryosphaeria dothidea sdau 11-99, a Latent Pathogen of Apple Fruit Ring Rot in China.</title>
        <authorList>
            <person name="Yu C."/>
            <person name="Diao Y."/>
            <person name="Lu Q."/>
            <person name="Zhao J."/>
            <person name="Cui S."/>
            <person name="Peng C."/>
            <person name="He B."/>
            <person name="Liu H."/>
        </authorList>
    </citation>
    <scope>NUCLEOTIDE SEQUENCE [LARGE SCALE GENOMIC DNA]</scope>
    <source>
        <strain evidence="7">sdau11-99</strain>
        <strain evidence="5">Sdau11-99</strain>
    </source>
</reference>
<dbReference type="GO" id="GO:0006412">
    <property type="term" value="P:translation"/>
    <property type="evidence" value="ECO:0007669"/>
    <property type="project" value="InterPro"/>
</dbReference>
<dbReference type="SUPFAM" id="SSF47060">
    <property type="entry name" value="S15/NS1 RNA-binding domain"/>
    <property type="match status" value="1"/>
</dbReference>
<proteinExistence type="inferred from homology"/>
<dbReference type="CDD" id="cd00353">
    <property type="entry name" value="Ribosomal_S15p_S13e"/>
    <property type="match status" value="1"/>
</dbReference>
<dbReference type="Proteomes" id="UP000572817">
    <property type="component" value="Unassembled WGS sequence"/>
</dbReference>
<evidence type="ECO:0000256" key="4">
    <source>
        <dbReference type="SAM" id="MobiDB-lite"/>
    </source>
</evidence>
<dbReference type="InterPro" id="IPR000589">
    <property type="entry name" value="Ribosomal_uS15"/>
</dbReference>
<gene>
    <name evidence="6" type="ORF">GTA08_BOTSDO06800</name>
    <name evidence="5" type="ORF">GTA08_BOTSDO10995</name>
</gene>
<dbReference type="GO" id="GO:0005737">
    <property type="term" value="C:cytoplasm"/>
    <property type="evidence" value="ECO:0007669"/>
    <property type="project" value="UniProtKB-ARBA"/>
</dbReference>
<dbReference type="EMBL" id="WWBZ02000082">
    <property type="protein sequence ID" value="KAF4301484.1"/>
    <property type="molecule type" value="Genomic_DNA"/>
</dbReference>
<keyword evidence="2 5" id="KW-0689">Ribosomal protein</keyword>
<dbReference type="AlphaFoldDB" id="A0A8H4IIN4"/>
<feature type="region of interest" description="Disordered" evidence="4">
    <location>
        <begin position="1"/>
        <end position="129"/>
    </location>
</feature>
<protein>
    <submittedName>
        <fullName evidence="5">Ribosomal protein S15</fullName>
    </submittedName>
</protein>
<dbReference type="GO" id="GO:0005840">
    <property type="term" value="C:ribosome"/>
    <property type="evidence" value="ECO:0007669"/>
    <property type="project" value="UniProtKB-KW"/>
</dbReference>
<feature type="compositionally biased region" description="Basic and acidic residues" evidence="4">
    <location>
        <begin position="155"/>
        <end position="167"/>
    </location>
</feature>
<keyword evidence="7" id="KW-1185">Reference proteome</keyword>
<dbReference type="OrthoDB" id="441444at2759"/>
<comment type="caution">
    <text evidence="5">The sequence shown here is derived from an EMBL/GenBank/DDBJ whole genome shotgun (WGS) entry which is preliminary data.</text>
</comment>
<name>A0A8H4IIN4_9PEZI</name>